<keyword evidence="1" id="KW-1133">Transmembrane helix</keyword>
<protein>
    <submittedName>
        <fullName evidence="2">Uncharacterized protein</fullName>
    </submittedName>
</protein>
<dbReference type="RefSeq" id="WP_110025941.1">
    <property type="nucleotide sequence ID" value="NZ_QGTS01000006.1"/>
</dbReference>
<accession>A0A317PZW2</accession>
<evidence type="ECO:0000313" key="3">
    <source>
        <dbReference type="Proteomes" id="UP000246744"/>
    </source>
</evidence>
<reference evidence="2 3" key="1">
    <citation type="submission" date="2018-05" db="EMBL/GenBank/DDBJ databases">
        <title>Genomic Encyclopedia of Type Strains, Phase IV (KMG-IV): sequencing the most valuable type-strain genomes for metagenomic binning, comparative biology and taxonomic classification.</title>
        <authorList>
            <person name="Goeker M."/>
        </authorList>
    </citation>
    <scope>NUCLEOTIDE SEQUENCE [LARGE SCALE GENOMIC DNA]</scope>
    <source>
        <strain evidence="2 3">DSM 19579</strain>
    </source>
</reference>
<comment type="caution">
    <text evidence="2">The sequence shown here is derived from an EMBL/GenBank/DDBJ whole genome shotgun (WGS) entry which is preliminary data.</text>
</comment>
<dbReference type="OrthoDB" id="6434310at2"/>
<dbReference type="AlphaFoldDB" id="A0A317PZW2"/>
<keyword evidence="3" id="KW-1185">Reference proteome</keyword>
<proteinExistence type="predicted"/>
<keyword evidence="1" id="KW-0812">Transmembrane</keyword>
<dbReference type="Proteomes" id="UP000246744">
    <property type="component" value="Unassembled WGS sequence"/>
</dbReference>
<evidence type="ECO:0000313" key="2">
    <source>
        <dbReference type="EMBL" id="PWW09219.1"/>
    </source>
</evidence>
<sequence>MPLRTAIKWFHLALTAILLIIVIGFVMLNSGGNNRAEDKLVSAQQISDSTWLYVTEYSAGGATVADAYRYYLSGKLEGNVSAILAKQVPFLVAAGSAANVSADGDNINIKYSGKVFSFSNSVVYKAKGDTHLPHINFQANN</sequence>
<evidence type="ECO:0000256" key="1">
    <source>
        <dbReference type="SAM" id="Phobius"/>
    </source>
</evidence>
<name>A0A317PZW2_9ENTR</name>
<feature type="transmembrane region" description="Helical" evidence="1">
    <location>
        <begin position="6"/>
        <end position="28"/>
    </location>
</feature>
<keyword evidence="1" id="KW-0472">Membrane</keyword>
<dbReference type="EMBL" id="QGTS01000006">
    <property type="protein sequence ID" value="PWW09219.1"/>
    <property type="molecule type" value="Genomic_DNA"/>
</dbReference>
<organism evidence="2 3">
    <name type="scientific">Mangrovibacter plantisponsor</name>
    <dbReference type="NCBI Taxonomy" id="451513"/>
    <lineage>
        <taxon>Bacteria</taxon>
        <taxon>Pseudomonadati</taxon>
        <taxon>Pseudomonadota</taxon>
        <taxon>Gammaproteobacteria</taxon>
        <taxon>Enterobacterales</taxon>
        <taxon>Enterobacteriaceae</taxon>
        <taxon>Mangrovibacter</taxon>
    </lineage>
</organism>
<gene>
    <name evidence="2" type="ORF">DES37_106343</name>
</gene>